<organism evidence="12 13">
    <name type="scientific">Ephemerocybe angulata</name>
    <dbReference type="NCBI Taxonomy" id="980116"/>
    <lineage>
        <taxon>Eukaryota</taxon>
        <taxon>Fungi</taxon>
        <taxon>Dikarya</taxon>
        <taxon>Basidiomycota</taxon>
        <taxon>Agaricomycotina</taxon>
        <taxon>Agaricomycetes</taxon>
        <taxon>Agaricomycetidae</taxon>
        <taxon>Agaricales</taxon>
        <taxon>Agaricineae</taxon>
        <taxon>Psathyrellaceae</taxon>
        <taxon>Ephemerocybe</taxon>
    </lineage>
</organism>
<reference evidence="12 13" key="1">
    <citation type="journal article" date="2020" name="ISME J.">
        <title>Uncovering the hidden diversity of litter-decomposition mechanisms in mushroom-forming fungi.</title>
        <authorList>
            <person name="Floudas D."/>
            <person name="Bentzer J."/>
            <person name="Ahren D."/>
            <person name="Johansson T."/>
            <person name="Persson P."/>
            <person name="Tunlid A."/>
        </authorList>
    </citation>
    <scope>NUCLEOTIDE SEQUENCE [LARGE SCALE GENOMIC DNA]</scope>
    <source>
        <strain evidence="12 13">CBS 175.51</strain>
    </source>
</reference>
<dbReference type="InterPro" id="IPR001000">
    <property type="entry name" value="GH10_dom"/>
</dbReference>
<name>A0A8H5F5Q1_9AGAR</name>
<evidence type="ECO:0000256" key="6">
    <source>
        <dbReference type="ARBA" id="ARBA00023326"/>
    </source>
</evidence>
<gene>
    <name evidence="12" type="ORF">D9611_004240</name>
</gene>
<evidence type="ECO:0000256" key="2">
    <source>
        <dbReference type="ARBA" id="ARBA00022729"/>
    </source>
</evidence>
<dbReference type="Pfam" id="PF00734">
    <property type="entry name" value="CBM_1"/>
    <property type="match status" value="1"/>
</dbReference>
<dbReference type="InterPro" id="IPR000254">
    <property type="entry name" value="CBD"/>
</dbReference>
<dbReference type="PROSITE" id="PS51164">
    <property type="entry name" value="CBM1_2"/>
    <property type="match status" value="1"/>
</dbReference>
<dbReference type="Proteomes" id="UP000541558">
    <property type="component" value="Unassembled WGS sequence"/>
</dbReference>
<sequence>MSTKLLALVTLAIAANSAVAVGTWGQCGGIGYSGSTTCDAGNTCTKINDYYYQCLPGATTATTTSSTTTTTTTTSTTSTSTGTTPTSTGTAPVPSASAGGLQDKIRAKGKQYFGACADPNTLNIAANVNILKSDFGQVTPENSLKWESTEPSRGQFTFTNSDTLVNWATSNGKLVRAHTLVWHSQLPSWVSSISDKATLTSVIQNHISTVAGRYAGKVYHWDVCNEIFNEDGSLRSSVFSNVLGESFVTLAFQAARKADPKAVLYINDYNLDSANSKVAGMVSLVNRVNAANANTIDGIGTQMHLSAGQGSTAQAALTALAAANVKEVAITELDIVSAGTNDYTQVVKACLNTPKCVGVTVWGVSDANSWRSSSSPLLFDNNYNKKAAYTAVINALS</sequence>
<feature type="domain" description="GH10" evidence="11">
    <location>
        <begin position="95"/>
        <end position="395"/>
    </location>
</feature>
<evidence type="ECO:0000256" key="1">
    <source>
        <dbReference type="ARBA" id="ARBA00007495"/>
    </source>
</evidence>
<dbReference type="SUPFAM" id="SSF51445">
    <property type="entry name" value="(Trans)glycosidases"/>
    <property type="match status" value="1"/>
</dbReference>
<dbReference type="Pfam" id="PF00331">
    <property type="entry name" value="Glyco_hydro_10"/>
    <property type="match status" value="1"/>
</dbReference>
<dbReference type="InterPro" id="IPR017853">
    <property type="entry name" value="GH"/>
</dbReference>
<accession>A0A8H5F5Q1</accession>
<feature type="domain" description="CBM1" evidence="10">
    <location>
        <begin position="19"/>
        <end position="55"/>
    </location>
</feature>
<dbReference type="GO" id="GO:0000272">
    <property type="term" value="P:polysaccharide catabolic process"/>
    <property type="evidence" value="ECO:0007669"/>
    <property type="project" value="UniProtKB-KW"/>
</dbReference>
<dbReference type="PROSITE" id="PS51760">
    <property type="entry name" value="GH10_2"/>
    <property type="match status" value="1"/>
</dbReference>
<evidence type="ECO:0000259" key="11">
    <source>
        <dbReference type="PROSITE" id="PS51760"/>
    </source>
</evidence>
<comment type="catalytic activity">
    <reaction evidence="7">
        <text>Endohydrolysis of (1-&gt;4)-beta-D-xylosidic linkages in xylans.</text>
        <dbReference type="EC" id="3.2.1.8"/>
    </reaction>
</comment>
<keyword evidence="4 7" id="KW-0119">Carbohydrate metabolism</keyword>
<comment type="similarity">
    <text evidence="1 7">Belongs to the glycosyl hydrolase 10 (cellulase F) family.</text>
</comment>
<keyword evidence="2 9" id="KW-0732">Signal</keyword>
<dbReference type="SUPFAM" id="SSF57180">
    <property type="entry name" value="Cellulose-binding domain"/>
    <property type="match status" value="1"/>
</dbReference>
<evidence type="ECO:0000256" key="7">
    <source>
        <dbReference type="RuleBase" id="RU361174"/>
    </source>
</evidence>
<keyword evidence="13" id="KW-1185">Reference proteome</keyword>
<dbReference type="InterPro" id="IPR044846">
    <property type="entry name" value="GH10"/>
</dbReference>
<keyword evidence="5 7" id="KW-0326">Glycosidase</keyword>
<evidence type="ECO:0000256" key="4">
    <source>
        <dbReference type="ARBA" id="ARBA00023277"/>
    </source>
</evidence>
<keyword evidence="6 7" id="KW-0624">Polysaccharide degradation</keyword>
<proteinExistence type="inferred from homology"/>
<keyword evidence="3 7" id="KW-0378">Hydrolase</keyword>
<dbReference type="PANTHER" id="PTHR31490:SF76">
    <property type="entry name" value="ENDO-1,4-BETA-XYLANASE C"/>
    <property type="match status" value="1"/>
</dbReference>
<dbReference type="PANTHER" id="PTHR31490">
    <property type="entry name" value="GLYCOSYL HYDROLASE"/>
    <property type="match status" value="1"/>
</dbReference>
<evidence type="ECO:0000313" key="13">
    <source>
        <dbReference type="Proteomes" id="UP000541558"/>
    </source>
</evidence>
<dbReference type="AlphaFoldDB" id="A0A8H5F5Q1"/>
<dbReference type="PROSITE" id="PS00562">
    <property type="entry name" value="CBM1_1"/>
    <property type="match status" value="1"/>
</dbReference>
<feature type="compositionally biased region" description="Low complexity" evidence="8">
    <location>
        <begin position="62"/>
        <end position="92"/>
    </location>
</feature>
<dbReference type="SMART" id="SM00236">
    <property type="entry name" value="fCBD"/>
    <property type="match status" value="1"/>
</dbReference>
<comment type="caution">
    <text evidence="12">The sequence shown here is derived from an EMBL/GenBank/DDBJ whole genome shotgun (WGS) entry which is preliminary data.</text>
</comment>
<evidence type="ECO:0000256" key="9">
    <source>
        <dbReference type="SAM" id="SignalP"/>
    </source>
</evidence>
<dbReference type="EC" id="3.2.1.8" evidence="7"/>
<dbReference type="Gene3D" id="3.20.20.80">
    <property type="entry name" value="Glycosidases"/>
    <property type="match status" value="1"/>
</dbReference>
<feature type="chain" id="PRO_5034134042" description="Beta-xylanase" evidence="9">
    <location>
        <begin position="21"/>
        <end position="397"/>
    </location>
</feature>
<dbReference type="PRINTS" id="PR00134">
    <property type="entry name" value="GLHYDRLASE10"/>
</dbReference>
<dbReference type="GO" id="GO:0030248">
    <property type="term" value="F:cellulose binding"/>
    <property type="evidence" value="ECO:0007669"/>
    <property type="project" value="InterPro"/>
</dbReference>
<dbReference type="EMBL" id="JAACJK010000164">
    <property type="protein sequence ID" value="KAF5324537.1"/>
    <property type="molecule type" value="Genomic_DNA"/>
</dbReference>
<dbReference type="InterPro" id="IPR035971">
    <property type="entry name" value="CBD_sf"/>
</dbReference>
<dbReference type="GO" id="GO:0005576">
    <property type="term" value="C:extracellular region"/>
    <property type="evidence" value="ECO:0007669"/>
    <property type="project" value="InterPro"/>
</dbReference>
<evidence type="ECO:0000259" key="10">
    <source>
        <dbReference type="PROSITE" id="PS51164"/>
    </source>
</evidence>
<evidence type="ECO:0000256" key="8">
    <source>
        <dbReference type="SAM" id="MobiDB-lite"/>
    </source>
</evidence>
<evidence type="ECO:0000256" key="3">
    <source>
        <dbReference type="ARBA" id="ARBA00022801"/>
    </source>
</evidence>
<dbReference type="GO" id="GO:0031176">
    <property type="term" value="F:endo-1,4-beta-xylanase activity"/>
    <property type="evidence" value="ECO:0007669"/>
    <property type="project" value="UniProtKB-EC"/>
</dbReference>
<feature type="signal peptide" evidence="9">
    <location>
        <begin position="1"/>
        <end position="20"/>
    </location>
</feature>
<evidence type="ECO:0000256" key="5">
    <source>
        <dbReference type="ARBA" id="ARBA00023295"/>
    </source>
</evidence>
<dbReference type="SMART" id="SM00633">
    <property type="entry name" value="Glyco_10"/>
    <property type="match status" value="1"/>
</dbReference>
<feature type="region of interest" description="Disordered" evidence="8">
    <location>
        <begin position="62"/>
        <end position="99"/>
    </location>
</feature>
<evidence type="ECO:0000313" key="12">
    <source>
        <dbReference type="EMBL" id="KAF5324537.1"/>
    </source>
</evidence>
<protein>
    <recommendedName>
        <fullName evidence="7">Beta-xylanase</fullName>
        <ecNumber evidence="7">3.2.1.8</ecNumber>
    </recommendedName>
</protein>
<dbReference type="OrthoDB" id="3055998at2759"/>